<protein>
    <submittedName>
        <fullName evidence="1">Proline-rich receptor-like protein kinase PERK2</fullName>
    </submittedName>
</protein>
<keyword evidence="1" id="KW-0808">Transferase</keyword>
<keyword evidence="2" id="KW-1185">Reference proteome</keyword>
<name>A0AAX6DML5_IRIPA</name>
<sequence>MAGKAATKERVMRGRVSPCRDVDMDTGVCLEVRLRMDIGRRQVRGCRTEPICNCNGEKEYSGWETQTRCTICGNLVCENFRGILWRKYGGVPAYL</sequence>
<accession>A0AAX6DML5</accession>
<comment type="caution">
    <text evidence="1">The sequence shown here is derived from an EMBL/GenBank/DDBJ whole genome shotgun (WGS) entry which is preliminary data.</text>
</comment>
<reference evidence="1" key="1">
    <citation type="journal article" date="2023" name="GigaByte">
        <title>Genome assembly of the bearded iris, Iris pallida Lam.</title>
        <authorList>
            <person name="Bruccoleri R.E."/>
            <person name="Oakeley E.J."/>
            <person name="Faust A.M.E."/>
            <person name="Altorfer M."/>
            <person name="Dessus-Babus S."/>
            <person name="Burckhardt D."/>
            <person name="Oertli M."/>
            <person name="Naumann U."/>
            <person name="Petersen F."/>
            <person name="Wong J."/>
        </authorList>
    </citation>
    <scope>NUCLEOTIDE SEQUENCE</scope>
    <source>
        <strain evidence="1">GSM-AAB239-AS_SAM_17_03QT</strain>
    </source>
</reference>
<gene>
    <name evidence="1" type="ORF">M6B38_112205</name>
</gene>
<dbReference type="AlphaFoldDB" id="A0AAX6DML5"/>
<proteinExistence type="predicted"/>
<dbReference type="GO" id="GO:0016301">
    <property type="term" value="F:kinase activity"/>
    <property type="evidence" value="ECO:0007669"/>
    <property type="project" value="UniProtKB-KW"/>
</dbReference>
<organism evidence="1 2">
    <name type="scientific">Iris pallida</name>
    <name type="common">Sweet iris</name>
    <dbReference type="NCBI Taxonomy" id="29817"/>
    <lineage>
        <taxon>Eukaryota</taxon>
        <taxon>Viridiplantae</taxon>
        <taxon>Streptophyta</taxon>
        <taxon>Embryophyta</taxon>
        <taxon>Tracheophyta</taxon>
        <taxon>Spermatophyta</taxon>
        <taxon>Magnoliopsida</taxon>
        <taxon>Liliopsida</taxon>
        <taxon>Asparagales</taxon>
        <taxon>Iridaceae</taxon>
        <taxon>Iridoideae</taxon>
        <taxon>Irideae</taxon>
        <taxon>Iris</taxon>
    </lineage>
</organism>
<evidence type="ECO:0000313" key="2">
    <source>
        <dbReference type="Proteomes" id="UP001140949"/>
    </source>
</evidence>
<dbReference type="EMBL" id="JANAVB010043220">
    <property type="protein sequence ID" value="KAJ6792986.1"/>
    <property type="molecule type" value="Genomic_DNA"/>
</dbReference>
<evidence type="ECO:0000313" key="1">
    <source>
        <dbReference type="EMBL" id="KAJ6792986.1"/>
    </source>
</evidence>
<keyword evidence="1" id="KW-0418">Kinase</keyword>
<dbReference type="Proteomes" id="UP001140949">
    <property type="component" value="Unassembled WGS sequence"/>
</dbReference>
<keyword evidence="1" id="KW-0675">Receptor</keyword>
<reference evidence="1" key="2">
    <citation type="submission" date="2023-04" db="EMBL/GenBank/DDBJ databases">
        <authorList>
            <person name="Bruccoleri R.E."/>
            <person name="Oakeley E.J."/>
            <person name="Faust A.-M."/>
            <person name="Dessus-Babus S."/>
            <person name="Altorfer M."/>
            <person name="Burckhardt D."/>
            <person name="Oertli M."/>
            <person name="Naumann U."/>
            <person name="Petersen F."/>
            <person name="Wong J."/>
        </authorList>
    </citation>
    <scope>NUCLEOTIDE SEQUENCE</scope>
    <source>
        <strain evidence="1">GSM-AAB239-AS_SAM_17_03QT</strain>
        <tissue evidence="1">Leaf</tissue>
    </source>
</reference>